<gene>
    <name evidence="1" type="ORF">JYE49_11265</name>
</gene>
<dbReference type="EMBL" id="CP068393">
    <property type="protein sequence ID" value="QUC66435.1"/>
    <property type="molecule type" value="Genomic_DNA"/>
</dbReference>
<proteinExistence type="predicted"/>
<protein>
    <submittedName>
        <fullName evidence="1">Uncharacterized protein</fullName>
    </submittedName>
</protein>
<accession>A0AC61N236</accession>
<keyword evidence="2" id="KW-1185">Reference proteome</keyword>
<evidence type="ECO:0000313" key="1">
    <source>
        <dbReference type="EMBL" id="QUC66435.1"/>
    </source>
</evidence>
<dbReference type="Proteomes" id="UP000682782">
    <property type="component" value="Chromosome"/>
</dbReference>
<organism evidence="1 2">
    <name type="scientific">Aristaeella hokkaidonensis</name>
    <dbReference type="NCBI Taxonomy" id="3046382"/>
    <lineage>
        <taxon>Bacteria</taxon>
        <taxon>Bacillati</taxon>
        <taxon>Bacillota</taxon>
        <taxon>Clostridia</taxon>
        <taxon>Eubacteriales</taxon>
        <taxon>Aristaeellaceae</taxon>
        <taxon>Aristaeella</taxon>
    </lineage>
</organism>
<evidence type="ECO:0000313" key="2">
    <source>
        <dbReference type="Proteomes" id="UP000682782"/>
    </source>
</evidence>
<reference evidence="1" key="1">
    <citation type="submission" date="2021-01" db="EMBL/GenBank/DDBJ databases">
        <title>Complete genome sequence of Clostridiales bacterium R-7.</title>
        <authorList>
            <person name="Mahoney-Kurpe S.C."/>
            <person name="Palevich N."/>
            <person name="Koike S."/>
            <person name="Moon C.D."/>
            <person name="Attwood G.T."/>
        </authorList>
    </citation>
    <scope>NUCLEOTIDE SEQUENCE</scope>
    <source>
        <strain evidence="1">R-7</strain>
    </source>
</reference>
<name>A0AC61N236_9FIRM</name>
<sequence>MRKHRLVMIKKQGNRFDSYSFHIRRDSVTGELSVSFTMPGHALVLCLERVIPELRTIAEPRKNYLFLPRESEN</sequence>